<dbReference type="Pfam" id="PF00563">
    <property type="entry name" value="EAL"/>
    <property type="match status" value="1"/>
</dbReference>
<evidence type="ECO:0000259" key="4">
    <source>
        <dbReference type="PROSITE" id="PS50883"/>
    </source>
</evidence>
<protein>
    <submittedName>
        <fullName evidence="6">EAL domain-containing protein</fullName>
    </submittedName>
</protein>
<dbReference type="InterPro" id="IPR013656">
    <property type="entry name" value="PAS_4"/>
</dbReference>
<organism evidence="6 7">
    <name type="scientific">Solirubrobacter ginsenosidimutans</name>
    <dbReference type="NCBI Taxonomy" id="490573"/>
    <lineage>
        <taxon>Bacteria</taxon>
        <taxon>Bacillati</taxon>
        <taxon>Actinomycetota</taxon>
        <taxon>Thermoleophilia</taxon>
        <taxon>Solirubrobacterales</taxon>
        <taxon>Solirubrobacteraceae</taxon>
        <taxon>Solirubrobacter</taxon>
    </lineage>
</organism>
<keyword evidence="1" id="KW-1133">Transmembrane helix</keyword>
<evidence type="ECO:0000313" key="7">
    <source>
        <dbReference type="Proteomes" id="UP001149140"/>
    </source>
</evidence>
<feature type="transmembrane region" description="Helical" evidence="1">
    <location>
        <begin position="190"/>
        <end position="209"/>
    </location>
</feature>
<comment type="caution">
    <text evidence="6">The sequence shown here is derived from an EMBL/GenBank/DDBJ whole genome shotgun (WGS) entry which is preliminary data.</text>
</comment>
<dbReference type="InterPro" id="IPR029787">
    <property type="entry name" value="Nucleotide_cyclase"/>
</dbReference>
<dbReference type="Gene3D" id="3.30.450.20">
    <property type="entry name" value="PAS domain"/>
    <property type="match status" value="1"/>
</dbReference>
<evidence type="ECO:0000259" key="2">
    <source>
        <dbReference type="PROSITE" id="PS50112"/>
    </source>
</evidence>
<feature type="domain" description="PAC" evidence="3">
    <location>
        <begin position="387"/>
        <end position="438"/>
    </location>
</feature>
<feature type="transmembrane region" description="Helical" evidence="1">
    <location>
        <begin position="61"/>
        <end position="78"/>
    </location>
</feature>
<dbReference type="InterPro" id="IPR052155">
    <property type="entry name" value="Biofilm_reg_signaling"/>
</dbReference>
<dbReference type="EMBL" id="JAPDOD010000064">
    <property type="protein sequence ID" value="MDA0166380.1"/>
    <property type="molecule type" value="Genomic_DNA"/>
</dbReference>
<reference evidence="6" key="1">
    <citation type="submission" date="2022-10" db="EMBL/GenBank/DDBJ databases">
        <title>The WGS of Solirubrobacter ginsenosidimutans DSM 21036.</title>
        <authorList>
            <person name="Jiang Z."/>
        </authorList>
    </citation>
    <scope>NUCLEOTIDE SEQUENCE</scope>
    <source>
        <strain evidence="6">DSM 21036</strain>
    </source>
</reference>
<dbReference type="AlphaFoldDB" id="A0A9X3S449"/>
<dbReference type="InterPro" id="IPR000160">
    <property type="entry name" value="GGDEF_dom"/>
</dbReference>
<evidence type="ECO:0000313" key="6">
    <source>
        <dbReference type="EMBL" id="MDA0166380.1"/>
    </source>
</evidence>
<keyword evidence="1" id="KW-0472">Membrane</keyword>
<dbReference type="SMART" id="SM00052">
    <property type="entry name" value="EAL"/>
    <property type="match status" value="1"/>
</dbReference>
<dbReference type="PROSITE" id="PS50883">
    <property type="entry name" value="EAL"/>
    <property type="match status" value="1"/>
</dbReference>
<dbReference type="InterPro" id="IPR035919">
    <property type="entry name" value="EAL_sf"/>
</dbReference>
<accession>A0A9X3S449</accession>
<dbReference type="InterPro" id="IPR043128">
    <property type="entry name" value="Rev_trsase/Diguanyl_cyclase"/>
</dbReference>
<dbReference type="SMART" id="SM00267">
    <property type="entry name" value="GGDEF"/>
    <property type="match status" value="1"/>
</dbReference>
<feature type="transmembrane region" description="Helical" evidence="1">
    <location>
        <begin position="98"/>
        <end position="115"/>
    </location>
</feature>
<dbReference type="CDD" id="cd01948">
    <property type="entry name" value="EAL"/>
    <property type="match status" value="1"/>
</dbReference>
<dbReference type="SUPFAM" id="SSF55785">
    <property type="entry name" value="PYP-like sensor domain (PAS domain)"/>
    <property type="match status" value="1"/>
</dbReference>
<dbReference type="RefSeq" id="WP_270045637.1">
    <property type="nucleotide sequence ID" value="NZ_JAPDOD010000064.1"/>
</dbReference>
<proteinExistence type="predicted"/>
<dbReference type="CDD" id="cd00130">
    <property type="entry name" value="PAS"/>
    <property type="match status" value="1"/>
</dbReference>
<dbReference type="PROSITE" id="PS51257">
    <property type="entry name" value="PROKAR_LIPOPROTEIN"/>
    <property type="match status" value="1"/>
</dbReference>
<feature type="transmembrane region" description="Helical" evidence="1">
    <location>
        <begin position="31"/>
        <end position="49"/>
    </location>
</feature>
<dbReference type="InterPro" id="IPR001633">
    <property type="entry name" value="EAL_dom"/>
</dbReference>
<dbReference type="Pfam" id="PF00990">
    <property type="entry name" value="GGDEF"/>
    <property type="match status" value="1"/>
</dbReference>
<evidence type="ECO:0000259" key="5">
    <source>
        <dbReference type="PROSITE" id="PS50887"/>
    </source>
</evidence>
<dbReference type="FunFam" id="3.30.70.270:FF:000001">
    <property type="entry name" value="Diguanylate cyclase domain protein"/>
    <property type="match status" value="1"/>
</dbReference>
<evidence type="ECO:0000256" key="1">
    <source>
        <dbReference type="SAM" id="Phobius"/>
    </source>
</evidence>
<name>A0A9X3S449_9ACTN</name>
<feature type="domain" description="PAS" evidence="2">
    <location>
        <begin position="325"/>
        <end position="361"/>
    </location>
</feature>
<keyword evidence="1" id="KW-0812">Transmembrane</keyword>
<dbReference type="SUPFAM" id="SSF55073">
    <property type="entry name" value="Nucleotide cyclase"/>
    <property type="match status" value="1"/>
</dbReference>
<dbReference type="InterPro" id="IPR000014">
    <property type="entry name" value="PAS"/>
</dbReference>
<dbReference type="PROSITE" id="PS50112">
    <property type="entry name" value="PAS"/>
    <property type="match status" value="1"/>
</dbReference>
<feature type="domain" description="GGDEF" evidence="5">
    <location>
        <begin position="470"/>
        <end position="603"/>
    </location>
</feature>
<dbReference type="Pfam" id="PF08448">
    <property type="entry name" value="PAS_4"/>
    <property type="match status" value="1"/>
</dbReference>
<dbReference type="NCBIfam" id="TIGR00254">
    <property type="entry name" value="GGDEF"/>
    <property type="match status" value="1"/>
</dbReference>
<feature type="transmembrane region" description="Helical" evidence="1">
    <location>
        <begin position="127"/>
        <end position="151"/>
    </location>
</feature>
<evidence type="ECO:0000259" key="3">
    <source>
        <dbReference type="PROSITE" id="PS50113"/>
    </source>
</evidence>
<keyword evidence="7" id="KW-1185">Reference proteome</keyword>
<dbReference type="InterPro" id="IPR035965">
    <property type="entry name" value="PAS-like_dom_sf"/>
</dbReference>
<feature type="transmembrane region" description="Helical" evidence="1">
    <location>
        <begin position="7"/>
        <end position="25"/>
    </location>
</feature>
<dbReference type="SUPFAM" id="SSF141868">
    <property type="entry name" value="EAL domain-like"/>
    <property type="match status" value="1"/>
</dbReference>
<dbReference type="PROSITE" id="PS50113">
    <property type="entry name" value="PAC"/>
    <property type="match status" value="1"/>
</dbReference>
<dbReference type="Proteomes" id="UP001149140">
    <property type="component" value="Unassembled WGS sequence"/>
</dbReference>
<dbReference type="InterPro" id="IPR000700">
    <property type="entry name" value="PAS-assoc_C"/>
</dbReference>
<dbReference type="CDD" id="cd01949">
    <property type="entry name" value="GGDEF"/>
    <property type="match status" value="1"/>
</dbReference>
<sequence length="862" mass="92944">MSRARRPPLWAAYLAFGLVACGAYLTGPLAGAHWLMNALGLSPVIAIAVGIRRHHPAAKSAWILLAAGSALFWAGDVITYNYERVMHRPVPFPSLGDAAYVGMYPVMMAGLLLLVRRRSNGTDRGGLIDGLVLTVGLALPSWVALVAPYLHQHDLGIWAKMTSVAYPMGDVILLGAVVRLALDAGRREPAFRLLTSSIALLLVTDFTYGVLTLHDAFTHQVWLDAGWIGSYLLWGAAGLHPSMARLAEPVPGRQTVLTRFRLGLLTLASLIPPSIALLNDFGENDVDSAVVEVASIALFALVLTRMAGLIGRQRTLSDELHRRQGEARFGALVGQASDLIVVLDPDGTVTFSSPSVKRVLGRCLMDAFADPLDRARLDQAIDREETEPFECTLLARGGTPREFEFRLTNLTGEESVGGILLNARDVSERKSFEAELKNLAFRDTVTGLANRPMFIEATRQALARGRRDESTLAVLFLDLDDFKEINDSLGHGVGDEVLVAVAQRLDGAVRGADIAARFGGDEFAVLLEDVGSQEAADAAQRVLNLLAAPARLGGREIALRTSLGVSVAVAGDSRTAEELIRDADAAMYTAKRDGKGGYRLFEPAMHADVLHRLELRSDLERAIGAGELELYYQPVVRLGDGSVSGFEALLRWHHPTRGMVSPVEFIPIAEETGLIVPIGRWVLHEATQHARRLEEATGGPLRMNVNLSAKQLQHGGIVADVKSALAASGFPPERLVLELTESVLLEDGDLAVMRLNALKSFGIRLALDDFGTGFSSLSYLSRLPVDVLKLDRSFLRDGAPALTAGIVGLGAALQLEVVAEGIETDDQWYALQALGCDYGQGFYFSRPLDAAASLAYRAIAVS</sequence>
<dbReference type="PANTHER" id="PTHR44757:SF2">
    <property type="entry name" value="BIOFILM ARCHITECTURE MAINTENANCE PROTEIN MBAA"/>
    <property type="match status" value="1"/>
</dbReference>
<gene>
    <name evidence="6" type="ORF">OM076_39315</name>
</gene>
<feature type="domain" description="EAL" evidence="4">
    <location>
        <begin position="612"/>
        <end position="861"/>
    </location>
</feature>
<dbReference type="PROSITE" id="PS50887">
    <property type="entry name" value="GGDEF"/>
    <property type="match status" value="1"/>
</dbReference>
<dbReference type="Gene3D" id="3.30.70.270">
    <property type="match status" value="1"/>
</dbReference>
<dbReference type="Gene3D" id="3.20.20.450">
    <property type="entry name" value="EAL domain"/>
    <property type="match status" value="1"/>
</dbReference>
<dbReference type="PANTHER" id="PTHR44757">
    <property type="entry name" value="DIGUANYLATE CYCLASE DGCP"/>
    <property type="match status" value="1"/>
</dbReference>
<feature type="transmembrane region" description="Helical" evidence="1">
    <location>
        <begin position="157"/>
        <end position="178"/>
    </location>
</feature>